<feature type="signal peptide" evidence="4">
    <location>
        <begin position="1"/>
        <end position="25"/>
    </location>
</feature>
<dbReference type="InterPro" id="IPR013320">
    <property type="entry name" value="ConA-like_dom_sf"/>
</dbReference>
<dbReference type="EMBL" id="WPNZ01000001">
    <property type="protein sequence ID" value="MVO83526.1"/>
    <property type="molecule type" value="Genomic_DNA"/>
</dbReference>
<organism evidence="6 7">
    <name type="scientific">Streptomyces typhae</name>
    <dbReference type="NCBI Taxonomy" id="2681492"/>
    <lineage>
        <taxon>Bacteria</taxon>
        <taxon>Bacillati</taxon>
        <taxon>Actinomycetota</taxon>
        <taxon>Actinomycetes</taxon>
        <taxon>Kitasatosporales</taxon>
        <taxon>Streptomycetaceae</taxon>
        <taxon>Streptomyces</taxon>
    </lineage>
</organism>
<name>A0A6L6WT30_9ACTN</name>
<reference evidence="6 7" key="1">
    <citation type="submission" date="2019-11" db="EMBL/GenBank/DDBJ databases">
        <title>Streptomyces typhae sp. nov., a novel endophytic actinomycete isolated from the root of cattail pollen (Typha angustifolia L.).</title>
        <authorList>
            <person name="Peng C."/>
        </authorList>
    </citation>
    <scope>NUCLEOTIDE SEQUENCE [LARGE SCALE GENOMIC DNA]</scope>
    <source>
        <strain evidence="7">p1417</strain>
    </source>
</reference>
<dbReference type="SUPFAM" id="SSF49899">
    <property type="entry name" value="Concanavalin A-like lectins/glucanases"/>
    <property type="match status" value="2"/>
</dbReference>
<proteinExistence type="predicted"/>
<feature type="compositionally biased region" description="Low complexity" evidence="3">
    <location>
        <begin position="265"/>
        <end position="277"/>
    </location>
</feature>
<evidence type="ECO:0000256" key="3">
    <source>
        <dbReference type="SAM" id="MobiDB-lite"/>
    </source>
</evidence>
<evidence type="ECO:0000256" key="4">
    <source>
        <dbReference type="SAM" id="SignalP"/>
    </source>
</evidence>
<accession>A0A6L6WT30</accession>
<evidence type="ECO:0000259" key="5">
    <source>
        <dbReference type="SMART" id="SM00560"/>
    </source>
</evidence>
<keyword evidence="1 4" id="KW-0732">Signal</keyword>
<feature type="region of interest" description="Disordered" evidence="3">
    <location>
        <begin position="246"/>
        <end position="278"/>
    </location>
</feature>
<dbReference type="Gene3D" id="2.60.120.200">
    <property type="match status" value="2"/>
</dbReference>
<keyword evidence="7" id="KW-1185">Reference proteome</keyword>
<evidence type="ECO:0000256" key="1">
    <source>
        <dbReference type="ARBA" id="ARBA00022729"/>
    </source>
</evidence>
<dbReference type="AlphaFoldDB" id="A0A6L6WT30"/>
<feature type="domain" description="LamG-like jellyroll fold" evidence="5">
    <location>
        <begin position="1061"/>
        <end position="1205"/>
    </location>
</feature>
<dbReference type="SMART" id="SM00560">
    <property type="entry name" value="LamGL"/>
    <property type="match status" value="2"/>
</dbReference>
<sequence length="1224" mass="130942">MLKSRGVRRARRTAVVVAAVTSVLAAGVSGLSTATAVPVERSSAKAAAGAAPRTALTDDAAARRADESGKRVEVIGRRSERAQTFANPDGTFTVKEFAQPVRTWKGDAWADIDTTLVEQPNGTLAPKATPTAVTFSGGGEGPFATMGRDGRTFSLSWPGRLPAPEVEGATATYRAVLPDVDLVVRAEPEGFAHLLVVKSAKAAANPALAAVDLPVTTRGVTLGQDARGGLVAKDTQDGGTVFEAPQPVMWDSSGESRSAARRKPSAAAAQSAPGDGARVADVGLGLRRDVMTLKPDLALLRGEHTRYPVIIDPVARTKGRTAWTWVSSAKPTLEGWKFPNSDDGVESGKGVGRCPANYSVRCTGSDDVQRQYYALPTGSFEGKKILKAEFAITLVHTYNSEARSVQLHRVNSSGGSAINSRTNWSNRPSSKDHITSESPTHPTGSCTATNQNVRFNVQGTVQKAASSGWDTTTFGLQAASEDSYVSWKRFCNNAALEVTYNRPPYQPKMGDLTMDSGGSCAYGEATKHYTKTVPTLSAEIWDADHGDAGGNSEKLRAQFEIFWTDKDGKEKKYAVTTDYKQSRSQRGRDSGVAGFSYKAGEDIPGDGTGKFTLPQNTVIGWWVRGGDDIPGADASWGPWSHEGSGTRCEFILDSTKPAAPDVKSEKYPNDDEWHDGVGDYGTFELHSEGTDVVKYRYQFTGEEERTVTPTSPGRPVTVRWMPRREAPMALFVRAEDRAGNTKDITRSYRFRVAKGRSAKASWGLSDPAGSKEAVGDDNTPAATAGSGVTFGEDGPHGSVRTAATLNGGSGAYLNTGQHVVDTDKTFSVAAWVQLPELPKTSMSVVSQDGSARSGFSLGYDATSKRWSFLAPDSELDSMVSWEVQGPRPVPDEWTHLVGVYDKEEVRSGIRGTMRMYVNGMLVKGDVQQRPTAWNATGSLQIGRALEPAGYTANLKGTVADVQVFDRVLAAVETESLGGIPPRQRAYWDMDESDSGTLPDRSDGKGLTMHGGSSVYQADDTCDILDPNCKSAEEPVWGDGHLSLDGKDGYASRTAGLLKSRASFTITARARLSSPDPKVSQTVFALPGTEGSAASVRFDKDSGRWKLRLTDKDASDAVTHEATAQGFQPSSSGDGDHLALSYNALFEEVRLYVNGQWTEEVVKWPNEWNFATAGFQVGRAGLTSGSQYFSGAIDEVRVFEGAFDEALVATVASLESGVNLDGTVT</sequence>
<feature type="compositionally biased region" description="Polar residues" evidence="3">
    <location>
        <begin position="436"/>
        <end position="449"/>
    </location>
</feature>
<feature type="region of interest" description="Disordered" evidence="3">
    <location>
        <begin position="413"/>
        <end position="449"/>
    </location>
</feature>
<protein>
    <submittedName>
        <fullName evidence="6">DNRLRE domain-containing protein</fullName>
    </submittedName>
</protein>
<feature type="domain" description="LamG-like jellyroll fold" evidence="5">
    <location>
        <begin position="824"/>
        <end position="971"/>
    </location>
</feature>
<dbReference type="Proteomes" id="UP000483802">
    <property type="component" value="Unassembled WGS sequence"/>
</dbReference>
<dbReference type="Pfam" id="PF13385">
    <property type="entry name" value="Laminin_G_3"/>
    <property type="match status" value="2"/>
</dbReference>
<gene>
    <name evidence="6" type="ORF">GPA10_01810</name>
</gene>
<feature type="chain" id="PRO_5038371671" evidence="4">
    <location>
        <begin position="26"/>
        <end position="1224"/>
    </location>
</feature>
<keyword evidence="2" id="KW-1015">Disulfide bond</keyword>
<evidence type="ECO:0000256" key="2">
    <source>
        <dbReference type="ARBA" id="ARBA00023157"/>
    </source>
</evidence>
<comment type="caution">
    <text evidence="6">The sequence shown here is derived from an EMBL/GenBank/DDBJ whole genome shotgun (WGS) entry which is preliminary data.</text>
</comment>
<feature type="region of interest" description="Disordered" evidence="3">
    <location>
        <begin position="760"/>
        <end position="798"/>
    </location>
</feature>
<dbReference type="InterPro" id="IPR006558">
    <property type="entry name" value="LamG-like"/>
</dbReference>
<evidence type="ECO:0000313" key="7">
    <source>
        <dbReference type="Proteomes" id="UP000483802"/>
    </source>
</evidence>
<evidence type="ECO:0000313" key="6">
    <source>
        <dbReference type="EMBL" id="MVO83526.1"/>
    </source>
</evidence>
<dbReference type="NCBIfam" id="NF033679">
    <property type="entry name" value="DNRLRE_dom"/>
    <property type="match status" value="1"/>
</dbReference>
<feature type="compositionally biased region" description="Polar residues" evidence="3">
    <location>
        <begin position="413"/>
        <end position="428"/>
    </location>
</feature>